<dbReference type="PROSITE" id="PS51314">
    <property type="entry name" value="VPS37_C"/>
    <property type="match status" value="1"/>
</dbReference>
<comment type="similarity">
    <text evidence="2">Belongs to the VPS37 family.</text>
</comment>
<evidence type="ECO:0000313" key="9">
    <source>
        <dbReference type="Proteomes" id="UP000235145"/>
    </source>
</evidence>
<organism evidence="8 9">
    <name type="scientific">Lactuca sativa</name>
    <name type="common">Garden lettuce</name>
    <dbReference type="NCBI Taxonomy" id="4236"/>
    <lineage>
        <taxon>Eukaryota</taxon>
        <taxon>Viridiplantae</taxon>
        <taxon>Streptophyta</taxon>
        <taxon>Embryophyta</taxon>
        <taxon>Tracheophyta</taxon>
        <taxon>Spermatophyta</taxon>
        <taxon>Magnoliopsida</taxon>
        <taxon>eudicotyledons</taxon>
        <taxon>Gunneridae</taxon>
        <taxon>Pentapetalae</taxon>
        <taxon>asterids</taxon>
        <taxon>campanulids</taxon>
        <taxon>Asterales</taxon>
        <taxon>Asteraceae</taxon>
        <taxon>Cichorioideae</taxon>
        <taxon>Cichorieae</taxon>
        <taxon>Lactucinae</taxon>
        <taxon>Lactuca</taxon>
    </lineage>
</organism>
<comment type="subcellular location">
    <subcellularLocation>
        <location evidence="1">Endosome</location>
    </subcellularLocation>
</comment>
<proteinExistence type="inferred from homology"/>
<dbReference type="InterPro" id="IPR009851">
    <property type="entry name" value="Mod_r"/>
</dbReference>
<sequence length="88" mass="10308">MSLRKKPCNLLTKIPSLHHLLKKSYMSSRKKTQLLQCYSPGSLLNKLQECMNKTDEESKMLHEQLLGKEIDVVTFTKKYKQLGINYHK</sequence>
<evidence type="ECO:0000256" key="6">
    <source>
        <dbReference type="PROSITE-ProRule" id="PRU00646"/>
    </source>
</evidence>
<keyword evidence="9" id="KW-1185">Reference proteome</keyword>
<keyword evidence="5 6" id="KW-0653">Protein transport</keyword>
<dbReference type="Gene3D" id="1.10.287.660">
    <property type="entry name" value="Helix hairpin bin"/>
    <property type="match status" value="1"/>
</dbReference>
<dbReference type="Pfam" id="PF07200">
    <property type="entry name" value="Mod_r"/>
    <property type="match status" value="1"/>
</dbReference>
<keyword evidence="3 6" id="KW-0813">Transport</keyword>
<name>A0A9R1W095_LACSA</name>
<dbReference type="AlphaFoldDB" id="A0A9R1W095"/>
<dbReference type="InterPro" id="IPR029012">
    <property type="entry name" value="Helix_hairpin_bin_sf"/>
</dbReference>
<dbReference type="Proteomes" id="UP000235145">
    <property type="component" value="Unassembled WGS sequence"/>
</dbReference>
<evidence type="ECO:0000256" key="5">
    <source>
        <dbReference type="ARBA" id="ARBA00022927"/>
    </source>
</evidence>
<dbReference type="GO" id="GO:0015031">
    <property type="term" value="P:protein transport"/>
    <property type="evidence" value="ECO:0007669"/>
    <property type="project" value="UniProtKB-UniRule"/>
</dbReference>
<protein>
    <recommendedName>
        <fullName evidence="7">VPS37 C-terminal domain-containing protein</fullName>
    </recommendedName>
</protein>
<evidence type="ECO:0000256" key="4">
    <source>
        <dbReference type="ARBA" id="ARBA00022753"/>
    </source>
</evidence>
<evidence type="ECO:0000256" key="3">
    <source>
        <dbReference type="ARBA" id="ARBA00022448"/>
    </source>
</evidence>
<dbReference type="SUPFAM" id="SSF140111">
    <property type="entry name" value="Endosomal sorting complex assembly domain"/>
    <property type="match status" value="1"/>
</dbReference>
<evidence type="ECO:0000259" key="7">
    <source>
        <dbReference type="PROSITE" id="PS51314"/>
    </source>
</evidence>
<dbReference type="InterPro" id="IPR037202">
    <property type="entry name" value="ESCRT_assembly_dom"/>
</dbReference>
<evidence type="ECO:0000256" key="1">
    <source>
        <dbReference type="ARBA" id="ARBA00004177"/>
    </source>
</evidence>
<reference evidence="8 9" key="1">
    <citation type="journal article" date="2017" name="Nat. Commun.">
        <title>Genome assembly with in vitro proximity ligation data and whole-genome triplication in lettuce.</title>
        <authorList>
            <person name="Reyes-Chin-Wo S."/>
            <person name="Wang Z."/>
            <person name="Yang X."/>
            <person name="Kozik A."/>
            <person name="Arikit S."/>
            <person name="Song C."/>
            <person name="Xia L."/>
            <person name="Froenicke L."/>
            <person name="Lavelle D.O."/>
            <person name="Truco M.J."/>
            <person name="Xia R."/>
            <person name="Zhu S."/>
            <person name="Xu C."/>
            <person name="Xu H."/>
            <person name="Xu X."/>
            <person name="Cox K."/>
            <person name="Korf I."/>
            <person name="Meyers B.C."/>
            <person name="Michelmore R.W."/>
        </authorList>
    </citation>
    <scope>NUCLEOTIDE SEQUENCE [LARGE SCALE GENOMIC DNA]</scope>
    <source>
        <strain evidence="9">cv. Salinas</strain>
        <tissue evidence="8">Seedlings</tissue>
    </source>
</reference>
<gene>
    <name evidence="8" type="ORF">LSAT_V11C400180760</name>
</gene>
<feature type="domain" description="VPS37 C-terminal" evidence="7">
    <location>
        <begin position="22"/>
        <end position="88"/>
    </location>
</feature>
<dbReference type="PANTHER" id="PTHR13678:SF2">
    <property type="entry name" value="VACUOLAR PROTEIN SORTING-ASSOCIATED PROTEIN 37A"/>
    <property type="match status" value="1"/>
</dbReference>
<comment type="caution">
    <text evidence="8">The sequence shown here is derived from an EMBL/GenBank/DDBJ whole genome shotgun (WGS) entry which is preliminary data.</text>
</comment>
<accession>A0A9R1W095</accession>
<keyword evidence="4" id="KW-0967">Endosome</keyword>
<evidence type="ECO:0000313" key="8">
    <source>
        <dbReference type="EMBL" id="KAJ0214814.1"/>
    </source>
</evidence>
<evidence type="ECO:0000256" key="2">
    <source>
        <dbReference type="ARBA" id="ARBA00007617"/>
    </source>
</evidence>
<dbReference type="GO" id="GO:0000813">
    <property type="term" value="C:ESCRT I complex"/>
    <property type="evidence" value="ECO:0007669"/>
    <property type="project" value="UniProtKB-ARBA"/>
</dbReference>
<dbReference type="PANTHER" id="PTHR13678">
    <property type="entry name" value="VACUOLAR PROTEIN SORTING-ASSOCIATED PROTEIN 37"/>
    <property type="match status" value="1"/>
</dbReference>
<dbReference type="EMBL" id="NBSK02000004">
    <property type="protein sequence ID" value="KAJ0214814.1"/>
    <property type="molecule type" value="Genomic_DNA"/>
</dbReference>